<evidence type="ECO:0000313" key="12">
    <source>
        <dbReference type="WBParaSite" id="PSAMB.scaffold3719size17123.g22309.t1"/>
    </source>
</evidence>
<proteinExistence type="predicted"/>
<dbReference type="Pfam" id="PF13181">
    <property type="entry name" value="TPR_8"/>
    <property type="match status" value="1"/>
</dbReference>
<dbReference type="WBParaSite" id="PSAMB.scaffold3719size17123.g22309.t1">
    <property type="protein sequence ID" value="PSAMB.scaffold3719size17123.g22309.t1"/>
    <property type="gene ID" value="PSAMB.scaffold3719size17123.g22309"/>
</dbReference>
<dbReference type="SUPFAM" id="SSF48452">
    <property type="entry name" value="TPR-like"/>
    <property type="match status" value="1"/>
</dbReference>
<evidence type="ECO:0000256" key="8">
    <source>
        <dbReference type="PROSITE-ProRule" id="PRU00339"/>
    </source>
</evidence>
<dbReference type="PANTHER" id="PTHR46512:SF9">
    <property type="entry name" value="PEPTIDYLPROLYL ISOMERASE"/>
    <property type="match status" value="1"/>
</dbReference>
<dbReference type="InterPro" id="IPR046357">
    <property type="entry name" value="PPIase_dom_sf"/>
</dbReference>
<dbReference type="InterPro" id="IPR019734">
    <property type="entry name" value="TPR_rpt"/>
</dbReference>
<dbReference type="PANTHER" id="PTHR46512">
    <property type="entry name" value="PEPTIDYLPROLYL ISOMERASE"/>
    <property type="match status" value="1"/>
</dbReference>
<dbReference type="FunFam" id="1.25.40.10:FF:000008">
    <property type="entry name" value="Peptidylprolyl isomerase"/>
    <property type="match status" value="1"/>
</dbReference>
<dbReference type="SUPFAM" id="SSF54534">
    <property type="entry name" value="FKBP-like"/>
    <property type="match status" value="2"/>
</dbReference>
<feature type="domain" description="PPIase FKBP-type" evidence="10">
    <location>
        <begin position="43"/>
        <end position="132"/>
    </location>
</feature>
<dbReference type="Gene3D" id="3.10.50.40">
    <property type="match status" value="2"/>
</dbReference>
<evidence type="ECO:0000256" key="4">
    <source>
        <dbReference type="ARBA" id="ARBA00022803"/>
    </source>
</evidence>
<dbReference type="FunFam" id="3.10.50.40:FF:000013">
    <property type="entry name" value="Peptidylprolyl isomerase"/>
    <property type="match status" value="1"/>
</dbReference>
<evidence type="ECO:0000256" key="2">
    <source>
        <dbReference type="ARBA" id="ARBA00013194"/>
    </source>
</evidence>
<accession>A0A914WDJ8</accession>
<sequence>MAQEGENKAQTSVAGEDLTPEKDGGVLKVVKRPGSGEHGPKTGDTVFVHYVGTLAENGDKFDSSRDRGEEFSFTLGRGQVIKAWDLGVASMMKGEVATLTCRADYAYGDAGSPPKIAGGATLVFEVELIRWTGEDVSPDKDGSITKSTIIPGEKYTSPSEGAPLTVHAIGSHEGRVFFDKEVEFALGECSEVGLPDGVDKALRRFNKGEKAMVHLKTPQMTYARQPPAQYSLPANAELDFELTLKNFEKVKSSWEMDHEEKLAAALEAKERGTKFFSEGKMRLAVDKYKRVVELLEHEKELEADQQTRRNALMVAAHLNMSLVLLKEGETVASIEQCDKVLEINPDNVKALYRRAQARQQQNDDDLAIGDYKRVLELEPSNKAAQQGVNVCQHKLAEFKRAEKQKFARMFDKFTAKDIKAGLEQNNASPDAKKSSEDIGTSQNGNDHDMALPSTSEGC</sequence>
<dbReference type="InterPro" id="IPR050754">
    <property type="entry name" value="FKBP4/5/8-like"/>
</dbReference>
<dbReference type="PROSITE" id="PS50059">
    <property type="entry name" value="FKBP_PPIASE"/>
    <property type="match status" value="2"/>
</dbReference>
<dbReference type="GO" id="GO:0003755">
    <property type="term" value="F:peptidyl-prolyl cis-trans isomerase activity"/>
    <property type="evidence" value="ECO:0007669"/>
    <property type="project" value="UniProtKB-KW"/>
</dbReference>
<keyword evidence="6 7" id="KW-0413">Isomerase</keyword>
<keyword evidence="4 8" id="KW-0802">TPR repeat</keyword>
<keyword evidence="11" id="KW-1185">Reference proteome</keyword>
<dbReference type="PROSITE" id="PS50005">
    <property type="entry name" value="TPR"/>
    <property type="match status" value="1"/>
</dbReference>
<dbReference type="SMART" id="SM00028">
    <property type="entry name" value="TPR"/>
    <property type="match status" value="3"/>
</dbReference>
<protein>
    <recommendedName>
        <fullName evidence="2 7">peptidylprolyl isomerase</fullName>
        <ecNumber evidence="2 7">5.2.1.8</ecNumber>
    </recommendedName>
</protein>
<reference evidence="12" key="1">
    <citation type="submission" date="2022-11" db="UniProtKB">
        <authorList>
            <consortium name="WormBaseParasite"/>
        </authorList>
    </citation>
    <scope>IDENTIFICATION</scope>
</reference>
<dbReference type="InterPro" id="IPR001179">
    <property type="entry name" value="PPIase_FKBP_dom"/>
</dbReference>
<keyword evidence="5 7" id="KW-0697">Rotamase</keyword>
<comment type="catalytic activity">
    <reaction evidence="1 7">
        <text>[protein]-peptidylproline (omega=180) = [protein]-peptidylproline (omega=0)</text>
        <dbReference type="Rhea" id="RHEA:16237"/>
        <dbReference type="Rhea" id="RHEA-COMP:10747"/>
        <dbReference type="Rhea" id="RHEA-COMP:10748"/>
        <dbReference type="ChEBI" id="CHEBI:83833"/>
        <dbReference type="ChEBI" id="CHEBI:83834"/>
        <dbReference type="EC" id="5.2.1.8"/>
    </reaction>
</comment>
<evidence type="ECO:0000256" key="7">
    <source>
        <dbReference type="PROSITE-ProRule" id="PRU00277"/>
    </source>
</evidence>
<evidence type="ECO:0000256" key="1">
    <source>
        <dbReference type="ARBA" id="ARBA00000971"/>
    </source>
</evidence>
<evidence type="ECO:0000259" key="10">
    <source>
        <dbReference type="PROSITE" id="PS50059"/>
    </source>
</evidence>
<feature type="region of interest" description="Disordered" evidence="9">
    <location>
        <begin position="1"/>
        <end position="43"/>
    </location>
</feature>
<dbReference type="Gene3D" id="1.25.40.10">
    <property type="entry name" value="Tetratricopeptide repeat domain"/>
    <property type="match status" value="1"/>
</dbReference>
<evidence type="ECO:0000313" key="11">
    <source>
        <dbReference type="Proteomes" id="UP000887566"/>
    </source>
</evidence>
<feature type="region of interest" description="Disordered" evidence="9">
    <location>
        <begin position="419"/>
        <end position="458"/>
    </location>
</feature>
<dbReference type="FunFam" id="3.10.50.40:FF:000056">
    <property type="entry name" value="Peptidylprolyl isomerase"/>
    <property type="match status" value="1"/>
</dbReference>
<feature type="domain" description="PPIase FKBP-type" evidence="10">
    <location>
        <begin position="161"/>
        <end position="248"/>
    </location>
</feature>
<dbReference type="AlphaFoldDB" id="A0A914WDJ8"/>
<name>A0A914WDJ8_9BILA</name>
<dbReference type="Pfam" id="PF00254">
    <property type="entry name" value="FKBP_C"/>
    <property type="match status" value="2"/>
</dbReference>
<evidence type="ECO:0000256" key="9">
    <source>
        <dbReference type="SAM" id="MobiDB-lite"/>
    </source>
</evidence>
<keyword evidence="3" id="KW-0677">Repeat</keyword>
<organism evidence="11 12">
    <name type="scientific">Plectus sambesii</name>
    <dbReference type="NCBI Taxonomy" id="2011161"/>
    <lineage>
        <taxon>Eukaryota</taxon>
        <taxon>Metazoa</taxon>
        <taxon>Ecdysozoa</taxon>
        <taxon>Nematoda</taxon>
        <taxon>Chromadorea</taxon>
        <taxon>Plectida</taxon>
        <taxon>Plectina</taxon>
        <taxon>Plectoidea</taxon>
        <taxon>Plectidae</taxon>
        <taxon>Plectus</taxon>
    </lineage>
</organism>
<evidence type="ECO:0000256" key="3">
    <source>
        <dbReference type="ARBA" id="ARBA00022737"/>
    </source>
</evidence>
<evidence type="ECO:0000256" key="6">
    <source>
        <dbReference type="ARBA" id="ARBA00023235"/>
    </source>
</evidence>
<feature type="repeat" description="TPR" evidence="8">
    <location>
        <begin position="348"/>
        <end position="381"/>
    </location>
</feature>
<dbReference type="Proteomes" id="UP000887566">
    <property type="component" value="Unplaced"/>
</dbReference>
<dbReference type="InterPro" id="IPR011990">
    <property type="entry name" value="TPR-like_helical_dom_sf"/>
</dbReference>
<evidence type="ECO:0000256" key="5">
    <source>
        <dbReference type="ARBA" id="ARBA00023110"/>
    </source>
</evidence>
<dbReference type="EC" id="5.2.1.8" evidence="2 7"/>